<keyword evidence="8 11" id="KW-1133">Transmembrane helix</keyword>
<evidence type="ECO:0000256" key="5">
    <source>
        <dbReference type="ARBA" id="ARBA00022692"/>
    </source>
</evidence>
<name>S9R2I8_9RHOB</name>
<feature type="transmembrane region" description="Helical" evidence="11">
    <location>
        <begin position="50"/>
        <end position="73"/>
    </location>
</feature>
<evidence type="ECO:0000256" key="2">
    <source>
        <dbReference type="ARBA" id="ARBA00004141"/>
    </source>
</evidence>
<keyword evidence="9" id="KW-0482">Metalloprotease</keyword>
<evidence type="ECO:0000313" key="13">
    <source>
        <dbReference type="EMBL" id="EPX86092.1"/>
    </source>
</evidence>
<proteinExistence type="inferred from homology"/>
<dbReference type="AlphaFoldDB" id="S9R2I8"/>
<evidence type="ECO:0000259" key="12">
    <source>
        <dbReference type="Pfam" id="PF02163"/>
    </source>
</evidence>
<evidence type="ECO:0000256" key="8">
    <source>
        <dbReference type="ARBA" id="ARBA00022989"/>
    </source>
</evidence>
<dbReference type="Proteomes" id="UP000015346">
    <property type="component" value="Unassembled WGS sequence"/>
</dbReference>
<dbReference type="Pfam" id="PF02163">
    <property type="entry name" value="Peptidase_M50"/>
    <property type="match status" value="1"/>
</dbReference>
<dbReference type="HOGENOM" id="CLU_199550_0_0_5"/>
<keyword evidence="7" id="KW-0862">Zinc</keyword>
<comment type="subcellular location">
    <subcellularLocation>
        <location evidence="2">Membrane</location>
        <topology evidence="2">Multi-pass membrane protein</topology>
    </subcellularLocation>
</comment>
<keyword evidence="6" id="KW-0378">Hydrolase</keyword>
<evidence type="ECO:0000256" key="3">
    <source>
        <dbReference type="ARBA" id="ARBA00007931"/>
    </source>
</evidence>
<keyword evidence="14" id="KW-1185">Reference proteome</keyword>
<dbReference type="InterPro" id="IPR004387">
    <property type="entry name" value="Pept_M50_Zn"/>
</dbReference>
<dbReference type="InterPro" id="IPR008915">
    <property type="entry name" value="Peptidase_M50"/>
</dbReference>
<dbReference type="GO" id="GO:0006508">
    <property type="term" value="P:proteolysis"/>
    <property type="evidence" value="ECO:0007669"/>
    <property type="project" value="UniProtKB-KW"/>
</dbReference>
<feature type="domain" description="Peptidase M50" evidence="12">
    <location>
        <begin position="2"/>
        <end position="61"/>
    </location>
</feature>
<dbReference type="PANTHER" id="PTHR42837">
    <property type="entry name" value="REGULATOR OF SIGMA-E PROTEASE RSEP"/>
    <property type="match status" value="1"/>
</dbReference>
<dbReference type="GO" id="GO:0016020">
    <property type="term" value="C:membrane"/>
    <property type="evidence" value="ECO:0007669"/>
    <property type="project" value="UniProtKB-SubCell"/>
</dbReference>
<evidence type="ECO:0000256" key="7">
    <source>
        <dbReference type="ARBA" id="ARBA00022833"/>
    </source>
</evidence>
<dbReference type="RefSeq" id="WP_021097000.1">
    <property type="nucleotide sequence ID" value="NZ_KE557320.1"/>
</dbReference>
<dbReference type="GO" id="GO:0004222">
    <property type="term" value="F:metalloendopeptidase activity"/>
    <property type="evidence" value="ECO:0007669"/>
    <property type="project" value="InterPro"/>
</dbReference>
<evidence type="ECO:0000256" key="4">
    <source>
        <dbReference type="ARBA" id="ARBA00022670"/>
    </source>
</evidence>
<keyword evidence="4 13" id="KW-0645">Protease</keyword>
<evidence type="ECO:0000256" key="6">
    <source>
        <dbReference type="ARBA" id="ARBA00022801"/>
    </source>
</evidence>
<protein>
    <submittedName>
        <fullName evidence="13">Putative membrane-associated Zn-dependent protease 1</fullName>
    </submittedName>
</protein>
<dbReference type="STRING" id="1123069.ruthe_00900"/>
<sequence>MAFLGFVAVLSTAVGLMNLFPIPILDGGHLLFHAWEAVTGRPPGDRALRLLMAAGLAAILTLMLFAVANDLFLCP</sequence>
<comment type="cofactor">
    <cofactor evidence="1">
        <name>Zn(2+)</name>
        <dbReference type="ChEBI" id="CHEBI:29105"/>
    </cofactor>
</comment>
<accession>S9R2I8</accession>
<evidence type="ECO:0000256" key="10">
    <source>
        <dbReference type="ARBA" id="ARBA00023136"/>
    </source>
</evidence>
<comment type="caution">
    <text evidence="13">The sequence shown here is derived from an EMBL/GenBank/DDBJ whole genome shotgun (WGS) entry which is preliminary data.</text>
</comment>
<evidence type="ECO:0000256" key="11">
    <source>
        <dbReference type="SAM" id="Phobius"/>
    </source>
</evidence>
<dbReference type="PANTHER" id="PTHR42837:SF2">
    <property type="entry name" value="MEMBRANE METALLOPROTEASE ARASP2, CHLOROPLASTIC-RELATED"/>
    <property type="match status" value="1"/>
</dbReference>
<evidence type="ECO:0000256" key="9">
    <source>
        <dbReference type="ARBA" id="ARBA00023049"/>
    </source>
</evidence>
<keyword evidence="10 11" id="KW-0472">Membrane</keyword>
<gene>
    <name evidence="13" type="ORF">ruthe_00900</name>
</gene>
<evidence type="ECO:0000256" key="1">
    <source>
        <dbReference type="ARBA" id="ARBA00001947"/>
    </source>
</evidence>
<dbReference type="EMBL" id="AOLV01000010">
    <property type="protein sequence ID" value="EPX86092.1"/>
    <property type="molecule type" value="Genomic_DNA"/>
</dbReference>
<dbReference type="MEROPS" id="M50.004"/>
<reference evidence="13 14" key="1">
    <citation type="journal article" date="2013" name="Stand. Genomic Sci.">
        <title>Genome sequence of the reddish-pigmented Rubellimicrobium thermophilum type strain (DSM 16684(T)), a member of the Roseobacter clade.</title>
        <authorList>
            <person name="Fiebig A."/>
            <person name="Riedel T."/>
            <person name="Gronow S."/>
            <person name="Petersen J."/>
            <person name="Klenk H.P."/>
            <person name="Goker M."/>
        </authorList>
    </citation>
    <scope>NUCLEOTIDE SEQUENCE [LARGE SCALE GENOMIC DNA]</scope>
    <source>
        <strain evidence="13 14">DSM 16684</strain>
    </source>
</reference>
<keyword evidence="5 11" id="KW-0812">Transmembrane</keyword>
<evidence type="ECO:0000313" key="14">
    <source>
        <dbReference type="Proteomes" id="UP000015346"/>
    </source>
</evidence>
<dbReference type="PATRIC" id="fig|1123069.3.peg.870"/>
<comment type="similarity">
    <text evidence="3">Belongs to the peptidase M50B family.</text>
</comment>
<organism evidence="13 14">
    <name type="scientific">Rubellimicrobium thermophilum DSM 16684</name>
    <dbReference type="NCBI Taxonomy" id="1123069"/>
    <lineage>
        <taxon>Bacteria</taxon>
        <taxon>Pseudomonadati</taxon>
        <taxon>Pseudomonadota</taxon>
        <taxon>Alphaproteobacteria</taxon>
        <taxon>Rhodobacterales</taxon>
        <taxon>Roseobacteraceae</taxon>
        <taxon>Rubellimicrobium</taxon>
    </lineage>
</organism>